<dbReference type="InterPro" id="IPR009057">
    <property type="entry name" value="Homeodomain-like_sf"/>
</dbReference>
<evidence type="ECO:0000256" key="5">
    <source>
        <dbReference type="SAM" id="MobiDB-lite"/>
    </source>
</evidence>
<proteinExistence type="predicted"/>
<protein>
    <recommendedName>
        <fullName evidence="6">HTH tetR-type domain-containing protein</fullName>
    </recommendedName>
</protein>
<dbReference type="InterPro" id="IPR011075">
    <property type="entry name" value="TetR_C"/>
</dbReference>
<dbReference type="GO" id="GO:0000976">
    <property type="term" value="F:transcription cis-regulatory region binding"/>
    <property type="evidence" value="ECO:0007669"/>
    <property type="project" value="TreeGrafter"/>
</dbReference>
<evidence type="ECO:0000313" key="7">
    <source>
        <dbReference type="EMBL" id="BCJ67832.1"/>
    </source>
</evidence>
<evidence type="ECO:0000256" key="2">
    <source>
        <dbReference type="ARBA" id="ARBA00023125"/>
    </source>
</evidence>
<dbReference type="InterPro" id="IPR036271">
    <property type="entry name" value="Tet_transcr_reg_TetR-rel_C_sf"/>
</dbReference>
<organism evidence="7 8">
    <name type="scientific">Polymorphospora rubra</name>
    <dbReference type="NCBI Taxonomy" id="338584"/>
    <lineage>
        <taxon>Bacteria</taxon>
        <taxon>Bacillati</taxon>
        <taxon>Actinomycetota</taxon>
        <taxon>Actinomycetes</taxon>
        <taxon>Micromonosporales</taxon>
        <taxon>Micromonosporaceae</taxon>
        <taxon>Polymorphospora</taxon>
    </lineage>
</organism>
<dbReference type="AlphaFoldDB" id="A0A810N2Z6"/>
<feature type="domain" description="HTH tetR-type" evidence="6">
    <location>
        <begin position="103"/>
        <end position="164"/>
    </location>
</feature>
<evidence type="ECO:0000256" key="1">
    <source>
        <dbReference type="ARBA" id="ARBA00023015"/>
    </source>
</evidence>
<dbReference type="Pfam" id="PF16859">
    <property type="entry name" value="TetR_C_11"/>
    <property type="match status" value="1"/>
</dbReference>
<evidence type="ECO:0000259" key="6">
    <source>
        <dbReference type="PROSITE" id="PS50977"/>
    </source>
</evidence>
<dbReference type="InterPro" id="IPR023772">
    <property type="entry name" value="DNA-bd_HTH_TetR-type_CS"/>
</dbReference>
<sequence length="296" mass="31124">MPAPNTDEPAPTSDEPAPTSDEPAPTSDEPAPTSDEPAPTSDEPGPTSDEPAPVPDDRTAARPDDPARAVRHPDPVGAARHPGAGARAGVRAGARPPGRPRSSRADEAIVEAVLDLLAEGGSVETLSVEAVAARAGVGKATIYRRWPGKDALLVDALRTLKGVPAEPPGDSVRDDVVTLLEMVGQHTDERTARIMTCLAPQFNRTPEQDRLYQEIMEPRREMLRRVLWRGVATGELRPDLDVELAVAMLTGPILLHRVVRPLPNLADTDLPGRVVDTLLAGIAGPAAGPTTPPAGA</sequence>
<dbReference type="SUPFAM" id="SSF48498">
    <property type="entry name" value="Tetracyclin repressor-like, C-terminal domain"/>
    <property type="match status" value="1"/>
</dbReference>
<name>A0A810N2Z6_9ACTN</name>
<dbReference type="PROSITE" id="PS01081">
    <property type="entry name" value="HTH_TETR_1"/>
    <property type="match status" value="1"/>
</dbReference>
<dbReference type="RefSeq" id="WP_212817096.1">
    <property type="nucleotide sequence ID" value="NZ_AP023359.1"/>
</dbReference>
<evidence type="ECO:0000256" key="3">
    <source>
        <dbReference type="ARBA" id="ARBA00023163"/>
    </source>
</evidence>
<feature type="compositionally biased region" description="Basic and acidic residues" evidence="5">
    <location>
        <begin position="55"/>
        <end position="74"/>
    </location>
</feature>
<dbReference type="PANTHER" id="PTHR30055">
    <property type="entry name" value="HTH-TYPE TRANSCRIPTIONAL REGULATOR RUTR"/>
    <property type="match status" value="1"/>
</dbReference>
<dbReference type="KEGG" id="pry:Prubr_48530"/>
<dbReference type="SUPFAM" id="SSF46689">
    <property type="entry name" value="Homeodomain-like"/>
    <property type="match status" value="1"/>
</dbReference>
<evidence type="ECO:0000313" key="8">
    <source>
        <dbReference type="Proteomes" id="UP000680866"/>
    </source>
</evidence>
<keyword evidence="1" id="KW-0805">Transcription regulation</keyword>
<reference evidence="7" key="1">
    <citation type="submission" date="2020-08" db="EMBL/GenBank/DDBJ databases">
        <title>Whole genome shotgun sequence of Polymorphospora rubra NBRC 101157.</title>
        <authorList>
            <person name="Komaki H."/>
            <person name="Tamura T."/>
        </authorList>
    </citation>
    <scope>NUCLEOTIDE SEQUENCE</scope>
    <source>
        <strain evidence="7">NBRC 101157</strain>
    </source>
</reference>
<gene>
    <name evidence="7" type="ORF">Prubr_48530</name>
</gene>
<evidence type="ECO:0000256" key="4">
    <source>
        <dbReference type="PROSITE-ProRule" id="PRU00335"/>
    </source>
</evidence>
<keyword evidence="3" id="KW-0804">Transcription</keyword>
<dbReference type="PANTHER" id="PTHR30055:SF148">
    <property type="entry name" value="TETR-FAMILY TRANSCRIPTIONAL REGULATOR"/>
    <property type="match status" value="1"/>
</dbReference>
<accession>A0A810N2Z6</accession>
<feature type="compositionally biased region" description="Low complexity" evidence="5">
    <location>
        <begin position="75"/>
        <end position="96"/>
    </location>
</feature>
<dbReference type="EMBL" id="AP023359">
    <property type="protein sequence ID" value="BCJ67832.1"/>
    <property type="molecule type" value="Genomic_DNA"/>
</dbReference>
<dbReference type="Gene3D" id="1.10.10.60">
    <property type="entry name" value="Homeodomain-like"/>
    <property type="match status" value="1"/>
</dbReference>
<dbReference type="PROSITE" id="PS50977">
    <property type="entry name" value="HTH_TETR_2"/>
    <property type="match status" value="1"/>
</dbReference>
<feature type="region of interest" description="Disordered" evidence="5">
    <location>
        <begin position="1"/>
        <end position="104"/>
    </location>
</feature>
<dbReference type="InterPro" id="IPR001647">
    <property type="entry name" value="HTH_TetR"/>
</dbReference>
<dbReference type="GO" id="GO:0003700">
    <property type="term" value="F:DNA-binding transcription factor activity"/>
    <property type="evidence" value="ECO:0007669"/>
    <property type="project" value="TreeGrafter"/>
</dbReference>
<dbReference type="Proteomes" id="UP000680866">
    <property type="component" value="Chromosome"/>
</dbReference>
<dbReference type="Pfam" id="PF00440">
    <property type="entry name" value="TetR_N"/>
    <property type="match status" value="1"/>
</dbReference>
<feature type="DNA-binding region" description="H-T-H motif" evidence="4">
    <location>
        <begin position="127"/>
        <end position="146"/>
    </location>
</feature>
<keyword evidence="2 4" id="KW-0238">DNA-binding</keyword>
<keyword evidence="8" id="KW-1185">Reference proteome</keyword>
<dbReference type="InterPro" id="IPR050109">
    <property type="entry name" value="HTH-type_TetR-like_transc_reg"/>
</dbReference>
<dbReference type="Gene3D" id="1.10.357.10">
    <property type="entry name" value="Tetracycline Repressor, domain 2"/>
    <property type="match status" value="1"/>
</dbReference>